<evidence type="ECO:0000259" key="1">
    <source>
        <dbReference type="Pfam" id="PF26460"/>
    </source>
</evidence>
<gene>
    <name evidence="2" type="ORF">HUG12_09465</name>
</gene>
<dbReference type="AlphaFoldDB" id="A0A7D5QCW8"/>
<dbReference type="KEGG" id="halu:HUG12_09465"/>
<organism evidence="2 3">
    <name type="scientific">Halorarum salinum</name>
    <dbReference type="NCBI Taxonomy" id="2743089"/>
    <lineage>
        <taxon>Archaea</taxon>
        <taxon>Methanobacteriati</taxon>
        <taxon>Methanobacteriota</taxon>
        <taxon>Stenosarchaea group</taxon>
        <taxon>Halobacteria</taxon>
        <taxon>Halobacteriales</taxon>
        <taxon>Haloferacaceae</taxon>
        <taxon>Halorarum</taxon>
    </lineage>
</organism>
<sequence length="78" mass="9164">MRRFETGDSVRIDIPDETDSDHELYHGRVGEVLEIIEDDAECHTGDERDSHLFVVKLENGDIGHFRWRDLRPDNRSQD</sequence>
<dbReference type="EMBL" id="CP058579">
    <property type="protein sequence ID" value="QLG64037.1"/>
    <property type="molecule type" value="Genomic_DNA"/>
</dbReference>
<dbReference type="Pfam" id="PF26460">
    <property type="entry name" value="DUF8139"/>
    <property type="match status" value="1"/>
</dbReference>
<keyword evidence="3" id="KW-1185">Reference proteome</keyword>
<protein>
    <recommendedName>
        <fullName evidence="1">DUF8139 domain-containing protein</fullName>
    </recommendedName>
</protein>
<evidence type="ECO:0000313" key="2">
    <source>
        <dbReference type="EMBL" id="QLG64037.1"/>
    </source>
</evidence>
<dbReference type="InterPro" id="IPR058452">
    <property type="entry name" value="DUF8139"/>
</dbReference>
<dbReference type="OrthoDB" id="56871at2157"/>
<evidence type="ECO:0000313" key="3">
    <source>
        <dbReference type="Proteomes" id="UP000509626"/>
    </source>
</evidence>
<accession>A0A7D5QCW8</accession>
<name>A0A7D5QCW8_9EURY</name>
<reference evidence="2 3" key="1">
    <citation type="submission" date="2020-06" db="EMBL/GenBank/DDBJ databases">
        <title>NJ-3-1, isolated from saline soil.</title>
        <authorList>
            <person name="Cui H.L."/>
            <person name="Shi X."/>
        </authorList>
    </citation>
    <scope>NUCLEOTIDE SEQUENCE [LARGE SCALE GENOMIC DNA]</scope>
    <source>
        <strain evidence="2 3">NJ-3-1</strain>
    </source>
</reference>
<feature type="domain" description="DUF8139" evidence="1">
    <location>
        <begin position="1"/>
        <end position="75"/>
    </location>
</feature>
<dbReference type="Proteomes" id="UP000509626">
    <property type="component" value="Chromosome"/>
</dbReference>
<proteinExistence type="predicted"/>